<accession>D4ANU6</accession>
<proteinExistence type="predicted"/>
<gene>
    <name evidence="3" type="ORF">ARB_05913</name>
</gene>
<organism evidence="3 4">
    <name type="scientific">Arthroderma benhamiae (strain ATCC MYA-4681 / CBS 112371)</name>
    <name type="common">Trichophyton mentagrophytes</name>
    <dbReference type="NCBI Taxonomy" id="663331"/>
    <lineage>
        <taxon>Eukaryota</taxon>
        <taxon>Fungi</taxon>
        <taxon>Dikarya</taxon>
        <taxon>Ascomycota</taxon>
        <taxon>Pezizomycotina</taxon>
        <taxon>Eurotiomycetes</taxon>
        <taxon>Eurotiomycetidae</taxon>
        <taxon>Onygenales</taxon>
        <taxon>Arthrodermataceae</taxon>
        <taxon>Trichophyton</taxon>
    </lineage>
</organism>
<keyword evidence="4" id="KW-1185">Reference proteome</keyword>
<dbReference type="Proteomes" id="UP000008866">
    <property type="component" value="Unassembled WGS sequence"/>
</dbReference>
<evidence type="ECO:0000256" key="1">
    <source>
        <dbReference type="SAM" id="MobiDB-lite"/>
    </source>
</evidence>
<evidence type="ECO:0000313" key="4">
    <source>
        <dbReference type="Proteomes" id="UP000008866"/>
    </source>
</evidence>
<evidence type="ECO:0000313" key="3">
    <source>
        <dbReference type="EMBL" id="EFE34957.1"/>
    </source>
</evidence>
<reference evidence="4" key="1">
    <citation type="journal article" date="2011" name="Genome Biol.">
        <title>Comparative and functional genomics provide insights into the pathogenicity of dermatophytic fungi.</title>
        <authorList>
            <person name="Burmester A."/>
            <person name="Shelest E."/>
            <person name="Gloeckner G."/>
            <person name="Heddergott C."/>
            <person name="Schindler S."/>
            <person name="Staib P."/>
            <person name="Heidel A."/>
            <person name="Felder M."/>
            <person name="Petzold A."/>
            <person name="Szafranski K."/>
            <person name="Feuermann M."/>
            <person name="Pedruzzi I."/>
            <person name="Priebe S."/>
            <person name="Groth M."/>
            <person name="Winkler R."/>
            <person name="Li W."/>
            <person name="Kniemeyer O."/>
            <person name="Schroeckh V."/>
            <person name="Hertweck C."/>
            <person name="Hube B."/>
            <person name="White T.C."/>
            <person name="Platzer M."/>
            <person name="Guthke R."/>
            <person name="Heitman J."/>
            <person name="Woestemeyer J."/>
            <person name="Zipfel P.F."/>
            <person name="Monod M."/>
            <person name="Brakhage A.A."/>
        </authorList>
    </citation>
    <scope>NUCLEOTIDE SEQUENCE [LARGE SCALE GENOMIC DNA]</scope>
    <source>
        <strain evidence="4">ATCC MYA-4681 / CBS 112371</strain>
    </source>
</reference>
<dbReference type="KEGG" id="abe:ARB_05913"/>
<dbReference type="GeneID" id="9525883"/>
<keyword evidence="2" id="KW-0812">Transmembrane</keyword>
<feature type="region of interest" description="Disordered" evidence="1">
    <location>
        <begin position="144"/>
        <end position="164"/>
    </location>
</feature>
<feature type="transmembrane region" description="Helical" evidence="2">
    <location>
        <begin position="90"/>
        <end position="112"/>
    </location>
</feature>
<dbReference type="HOGENOM" id="CLU_1618576_0_0_1"/>
<sequence length="164" mass="17624">MGIAGSRRIDHHYGREKHKQKGDTVLYMWHLRDHSYPPFQMLRILDEDSGTESGSNDCVADDDGGSGVSIDSSLAIETRRQRRSAREKKAVLLGVVVGTAVATTMTALLALLKDRMSLGQMLDRLSNLGCGVLDAILGLVGHGSDHGSQEEDGSGNGRELHVGG</sequence>
<evidence type="ECO:0000256" key="2">
    <source>
        <dbReference type="SAM" id="Phobius"/>
    </source>
</evidence>
<dbReference type="AlphaFoldDB" id="D4ANU6"/>
<name>D4ANU6_ARTBC</name>
<keyword evidence="2" id="KW-1133">Transmembrane helix</keyword>
<comment type="caution">
    <text evidence="3">The sequence shown here is derived from an EMBL/GenBank/DDBJ whole genome shotgun (WGS) entry which is preliminary data.</text>
</comment>
<keyword evidence="2" id="KW-0472">Membrane</keyword>
<dbReference type="EMBL" id="ABSU01000004">
    <property type="protein sequence ID" value="EFE34957.1"/>
    <property type="molecule type" value="Genomic_DNA"/>
</dbReference>
<protein>
    <submittedName>
        <fullName evidence="3">Uncharacterized protein</fullName>
    </submittedName>
</protein>
<dbReference type="RefSeq" id="XP_003015602.1">
    <property type="nucleotide sequence ID" value="XM_003015556.1"/>
</dbReference>